<evidence type="ECO:0000256" key="5">
    <source>
        <dbReference type="ARBA" id="ARBA00022692"/>
    </source>
</evidence>
<evidence type="ECO:0000313" key="10">
    <source>
        <dbReference type="EMBL" id="QUS36688.1"/>
    </source>
</evidence>
<feature type="transmembrane region" description="Helical" evidence="9">
    <location>
        <begin position="112"/>
        <end position="135"/>
    </location>
</feature>
<evidence type="ECO:0000256" key="7">
    <source>
        <dbReference type="ARBA" id="ARBA00023136"/>
    </source>
</evidence>
<protein>
    <recommendedName>
        <fullName evidence="8">Biotin transporter</fullName>
    </recommendedName>
</protein>
<accession>A0A8J8SLM4</accession>
<dbReference type="Proteomes" id="UP000679284">
    <property type="component" value="Chromosome"/>
</dbReference>
<feature type="transmembrane region" description="Helical" evidence="9">
    <location>
        <begin position="141"/>
        <end position="166"/>
    </location>
</feature>
<dbReference type="InterPro" id="IPR003784">
    <property type="entry name" value="BioY"/>
</dbReference>
<dbReference type="KEGG" id="fap:GR316_10690"/>
<keyword evidence="4 8" id="KW-1003">Cell membrane</keyword>
<dbReference type="PANTHER" id="PTHR34295">
    <property type="entry name" value="BIOTIN TRANSPORTER BIOY"/>
    <property type="match status" value="1"/>
</dbReference>
<organism evidence="10 11">
    <name type="scientific">Falsirhodobacter algicola</name>
    <dbReference type="NCBI Taxonomy" id="2692330"/>
    <lineage>
        <taxon>Bacteria</taxon>
        <taxon>Pseudomonadati</taxon>
        <taxon>Pseudomonadota</taxon>
        <taxon>Alphaproteobacteria</taxon>
        <taxon>Rhodobacterales</taxon>
        <taxon>Paracoccaceae</taxon>
        <taxon>Falsirhodobacter</taxon>
    </lineage>
</organism>
<gene>
    <name evidence="10" type="ORF">GR316_10690</name>
</gene>
<evidence type="ECO:0000313" key="11">
    <source>
        <dbReference type="Proteomes" id="UP000679284"/>
    </source>
</evidence>
<evidence type="ECO:0000256" key="2">
    <source>
        <dbReference type="ARBA" id="ARBA00010692"/>
    </source>
</evidence>
<sequence>MERNLSLIALFAALIAALAMMPQIHLPMGVPITAQSLGIMLCGTVLGPKRGALAVGLYMLVAAMGLPILAGGRGGLAPFVGPSAGFIWGWPVAAMVTGWIMGRWRGGVGLTAFCASVIGCILVLYPFGIVGLWLLAPQSTALPTIALSMAVFLPGDLLKAVLAAGITQTLARARPQSLLSRN</sequence>
<dbReference type="Pfam" id="PF02632">
    <property type="entry name" value="BioY"/>
    <property type="match status" value="1"/>
</dbReference>
<dbReference type="AlphaFoldDB" id="A0A8J8SLM4"/>
<comment type="subcellular location">
    <subcellularLocation>
        <location evidence="1 8">Cell membrane</location>
        <topology evidence="1 8">Multi-pass membrane protein</topology>
    </subcellularLocation>
</comment>
<evidence type="ECO:0000256" key="8">
    <source>
        <dbReference type="PIRNR" id="PIRNR016661"/>
    </source>
</evidence>
<reference evidence="10" key="1">
    <citation type="submission" date="2020-01" db="EMBL/GenBank/DDBJ databases">
        <authorList>
            <person name="Yang Y."/>
            <person name="Kwon Y.M."/>
        </authorList>
    </citation>
    <scope>NUCLEOTIDE SEQUENCE</scope>
    <source>
        <strain evidence="10">PG104</strain>
    </source>
</reference>
<keyword evidence="3 8" id="KW-0813">Transport</keyword>
<comment type="similarity">
    <text evidence="2 8">Belongs to the BioY family.</text>
</comment>
<keyword evidence="5 9" id="KW-0812">Transmembrane</keyword>
<keyword evidence="7 8" id="KW-0472">Membrane</keyword>
<evidence type="ECO:0000256" key="3">
    <source>
        <dbReference type="ARBA" id="ARBA00022448"/>
    </source>
</evidence>
<evidence type="ECO:0000256" key="9">
    <source>
        <dbReference type="SAM" id="Phobius"/>
    </source>
</evidence>
<feature type="transmembrane region" description="Helical" evidence="9">
    <location>
        <begin position="53"/>
        <end position="70"/>
    </location>
</feature>
<dbReference type="PIRSF" id="PIRSF016661">
    <property type="entry name" value="BioY"/>
    <property type="match status" value="1"/>
</dbReference>
<feature type="transmembrane region" description="Helical" evidence="9">
    <location>
        <begin position="29"/>
        <end position="46"/>
    </location>
</feature>
<keyword evidence="11" id="KW-1185">Reference proteome</keyword>
<dbReference type="PANTHER" id="PTHR34295:SF4">
    <property type="entry name" value="BIOTIN TRANSPORTER BIOY-RELATED"/>
    <property type="match status" value="1"/>
</dbReference>
<evidence type="ECO:0000256" key="1">
    <source>
        <dbReference type="ARBA" id="ARBA00004651"/>
    </source>
</evidence>
<name>A0A8J8SLM4_9RHOB</name>
<proteinExistence type="inferred from homology"/>
<feature type="transmembrane region" description="Helical" evidence="9">
    <location>
        <begin position="76"/>
        <end position="100"/>
    </location>
</feature>
<dbReference type="GO" id="GO:0005886">
    <property type="term" value="C:plasma membrane"/>
    <property type="evidence" value="ECO:0007669"/>
    <property type="project" value="UniProtKB-SubCell"/>
</dbReference>
<evidence type="ECO:0000256" key="6">
    <source>
        <dbReference type="ARBA" id="ARBA00022989"/>
    </source>
</evidence>
<dbReference type="GO" id="GO:0015225">
    <property type="term" value="F:biotin transmembrane transporter activity"/>
    <property type="evidence" value="ECO:0007669"/>
    <property type="project" value="UniProtKB-UniRule"/>
</dbReference>
<evidence type="ECO:0000256" key="4">
    <source>
        <dbReference type="ARBA" id="ARBA00022475"/>
    </source>
</evidence>
<dbReference type="Gene3D" id="1.10.1760.20">
    <property type="match status" value="1"/>
</dbReference>
<dbReference type="RefSeq" id="WP_211783907.1">
    <property type="nucleotide sequence ID" value="NZ_CP047289.1"/>
</dbReference>
<keyword evidence="6 9" id="KW-1133">Transmembrane helix</keyword>
<dbReference type="EMBL" id="CP047289">
    <property type="protein sequence ID" value="QUS36688.1"/>
    <property type="molecule type" value="Genomic_DNA"/>
</dbReference>